<accession>A0A068VUL9</accession>
<dbReference type="AlphaFoldDB" id="A0A068VUL9"/>
<gene>
    <name evidence="2" type="ORF">PFCIRM138_04725</name>
</gene>
<dbReference type="EMBL" id="LM676390">
    <property type="protein sequence ID" value="CEP26131.1"/>
    <property type="molecule type" value="Genomic_DNA"/>
</dbReference>
<organism evidence="2">
    <name type="scientific">Propionibacterium freudenreichii subsp. freudenreichii</name>
    <dbReference type="NCBI Taxonomy" id="66712"/>
    <lineage>
        <taxon>Bacteria</taxon>
        <taxon>Bacillati</taxon>
        <taxon>Actinomycetota</taxon>
        <taxon>Actinomycetes</taxon>
        <taxon>Propionibacteriales</taxon>
        <taxon>Propionibacteriaceae</taxon>
        <taxon>Propionibacterium</taxon>
    </lineage>
</organism>
<evidence type="ECO:0000256" key="1">
    <source>
        <dbReference type="SAM" id="Phobius"/>
    </source>
</evidence>
<evidence type="ECO:0000313" key="2">
    <source>
        <dbReference type="EMBL" id="CEP26131.1"/>
    </source>
</evidence>
<feature type="transmembrane region" description="Helical" evidence="1">
    <location>
        <begin position="53"/>
        <end position="74"/>
    </location>
</feature>
<name>A0A068VUL9_PROFF</name>
<keyword evidence="1" id="KW-0812">Transmembrane</keyword>
<keyword evidence="1" id="KW-0472">Membrane</keyword>
<reference evidence="2" key="1">
    <citation type="submission" date="2014-08" db="EMBL/GenBank/DDBJ databases">
        <authorList>
            <person name="Falentin Helene"/>
        </authorList>
    </citation>
    <scope>NUCLEOTIDE SEQUENCE</scope>
</reference>
<feature type="transmembrane region" description="Helical" evidence="1">
    <location>
        <begin position="12"/>
        <end position="33"/>
    </location>
</feature>
<sequence>MNDIVANLSAQPILGVGTVLFVIGLGFAVLFGLSFRIRAVLNKRAWNGPTGPFFILMLLTLIPGIALIGLQLWLSQGH</sequence>
<dbReference type="RefSeq" id="WP_013162197.1">
    <property type="nucleotide sequence ID" value="NZ_HG975502.1"/>
</dbReference>
<proteinExistence type="predicted"/>
<protein>
    <submittedName>
        <fullName evidence="2">Hypothetical membrane protein</fullName>
    </submittedName>
</protein>
<keyword evidence="1" id="KW-1133">Transmembrane helix</keyword>